<sequence length="217" mass="24355">MIKTHDIAINTISAIMVTAAATGLALCSIGIIREHQYEYCALCVLLLLSACVSLIANYKKGISRKCASIRNYLSKISSDESLDGENKYYDPAPDLFAEHYFDEDAPSADRAEKIHVDRRQYYSEPYENEEQGQYSAYEEALHHSGWIRSQPFFAEYDTTPPDNRSAEMKTFSSSSSEAKVDTTIRGMQDKNNSKIQITDSRVEAVKPLSEEQGKGRA</sequence>
<proteinExistence type="predicted"/>
<name>A0ACA6AVN4_EHRCJ</name>
<dbReference type="Proteomes" id="UP000000435">
    <property type="component" value="Chromosome"/>
</dbReference>
<gene>
    <name evidence="1" type="ordered locus">Ecaj_0342</name>
</gene>
<protein>
    <submittedName>
        <fullName evidence="1">Uncharacterized protein</fullName>
    </submittedName>
</protein>
<keyword evidence="2" id="KW-1185">Reference proteome</keyword>
<accession>A0ACA6AVN4</accession>
<evidence type="ECO:0000313" key="1">
    <source>
        <dbReference type="EMBL" id="AAZ68385.1"/>
    </source>
</evidence>
<dbReference type="EMBL" id="CP000107">
    <property type="protein sequence ID" value="AAZ68385.1"/>
    <property type="molecule type" value="Genomic_DNA"/>
</dbReference>
<evidence type="ECO:0000313" key="2">
    <source>
        <dbReference type="Proteomes" id="UP000000435"/>
    </source>
</evidence>
<reference evidence="2" key="1">
    <citation type="journal article" date="2006" name="J. Bacteriol.">
        <title>The genome of the obligately intracellular bacterium Ehrlichia canis reveals themes of complex membrane structure and immune evasion strategies.</title>
        <authorList>
            <person name="Mavromatis K."/>
            <person name="Doyle C.K."/>
            <person name="Lykidis A."/>
            <person name="Ivanova N."/>
            <person name="Francino M.P."/>
            <person name="Chain P."/>
            <person name="Shin M."/>
            <person name="Malfatti S."/>
            <person name="Larimer F."/>
            <person name="Copeland A."/>
            <person name="Detter J.C."/>
            <person name="Land M."/>
            <person name="Richardson P.M."/>
            <person name="Yu X.J."/>
            <person name="Walker D.H."/>
            <person name="McBride J.W."/>
            <person name="Kyrpides N.C."/>
        </authorList>
    </citation>
    <scope>NUCLEOTIDE SEQUENCE [LARGE SCALE GENOMIC DNA]</scope>
    <source>
        <strain evidence="2">Jake</strain>
    </source>
</reference>
<organism evidence="1 2">
    <name type="scientific">Ehrlichia canis (strain Jake)</name>
    <dbReference type="NCBI Taxonomy" id="269484"/>
    <lineage>
        <taxon>Bacteria</taxon>
        <taxon>Pseudomonadati</taxon>
        <taxon>Pseudomonadota</taxon>
        <taxon>Alphaproteobacteria</taxon>
        <taxon>Rickettsiales</taxon>
        <taxon>Anaplasmataceae</taxon>
        <taxon>Ehrlichia</taxon>
    </lineage>
</organism>